<evidence type="ECO:0000256" key="15">
    <source>
        <dbReference type="PIRNR" id="PIRNR017288"/>
    </source>
</evidence>
<keyword evidence="7 15" id="KW-0418">Kinase</keyword>
<reference evidence="17 18" key="1">
    <citation type="submission" date="2024-02" db="EMBL/GenBank/DDBJ databases">
        <title>De novo assembly and annotation of 12 fungi associated with fruit tree decline syndrome in Ontario, Canada.</title>
        <authorList>
            <person name="Sulman M."/>
            <person name="Ellouze W."/>
            <person name="Ilyukhin E."/>
        </authorList>
    </citation>
    <scope>NUCLEOTIDE SEQUENCE [LARGE SCALE GENOMIC DNA]</scope>
    <source>
        <strain evidence="17 18">M169</strain>
    </source>
</reference>
<evidence type="ECO:0000256" key="9">
    <source>
        <dbReference type="ARBA" id="ARBA00022955"/>
    </source>
</evidence>
<dbReference type="EC" id="2.7.4.2" evidence="3 15"/>
<name>A0ABR1P8G4_DIAER</name>
<gene>
    <name evidence="17" type="primary">ERG8</name>
    <name evidence="17" type="ORF">SLS63_006310</name>
</gene>
<dbReference type="PANTHER" id="PTHR31814">
    <property type="match status" value="1"/>
</dbReference>
<dbReference type="PIRSF" id="PIRSF017288">
    <property type="entry name" value="PMK_GHMP_euk"/>
    <property type="match status" value="1"/>
</dbReference>
<comment type="pathway">
    <text evidence="1 15">Isoprenoid biosynthesis; isopentenyl diphosphate biosynthesis via mevalonate pathway; isopentenyl diphosphate from (R)-mevalonate: step 2/3.</text>
</comment>
<organism evidence="17 18">
    <name type="scientific">Diaporthe eres</name>
    <name type="common">Phomopsis oblonga</name>
    <dbReference type="NCBI Taxonomy" id="83184"/>
    <lineage>
        <taxon>Eukaryota</taxon>
        <taxon>Fungi</taxon>
        <taxon>Dikarya</taxon>
        <taxon>Ascomycota</taxon>
        <taxon>Pezizomycotina</taxon>
        <taxon>Sordariomycetes</taxon>
        <taxon>Sordariomycetidae</taxon>
        <taxon>Diaporthales</taxon>
        <taxon>Diaporthaceae</taxon>
        <taxon>Diaporthe</taxon>
        <taxon>Diaporthe eres species complex</taxon>
    </lineage>
</organism>
<keyword evidence="8" id="KW-0067">ATP-binding</keyword>
<keyword evidence="4 15" id="KW-0444">Lipid biosynthesis</keyword>
<accession>A0ABR1P8G4</accession>
<dbReference type="PANTHER" id="PTHR31814:SF2">
    <property type="entry name" value="PHOSPHOMEVALONATE KINASE"/>
    <property type="match status" value="1"/>
</dbReference>
<keyword evidence="5 15" id="KW-0808">Transferase</keyword>
<keyword evidence="11 15" id="KW-0443">Lipid metabolism</keyword>
<evidence type="ECO:0000256" key="13">
    <source>
        <dbReference type="ARBA" id="ARBA00023221"/>
    </source>
</evidence>
<evidence type="ECO:0000256" key="10">
    <source>
        <dbReference type="ARBA" id="ARBA00023011"/>
    </source>
</evidence>
<comment type="catalytic activity">
    <reaction evidence="14">
        <text>(R)-5-phosphomevalonate + ATP = (R)-5-diphosphomevalonate + ADP</text>
        <dbReference type="Rhea" id="RHEA:16341"/>
        <dbReference type="ChEBI" id="CHEBI:30616"/>
        <dbReference type="ChEBI" id="CHEBI:57557"/>
        <dbReference type="ChEBI" id="CHEBI:58146"/>
        <dbReference type="ChEBI" id="CHEBI:456216"/>
        <dbReference type="EC" id="2.7.4.2"/>
    </reaction>
    <physiologicalReaction direction="left-to-right" evidence="14">
        <dbReference type="Rhea" id="RHEA:16342"/>
    </physiologicalReaction>
</comment>
<keyword evidence="10" id="KW-0756">Sterol biosynthesis</keyword>
<dbReference type="EMBL" id="JAKNSF020000030">
    <property type="protein sequence ID" value="KAK7729181.1"/>
    <property type="molecule type" value="Genomic_DNA"/>
</dbReference>
<evidence type="ECO:0000256" key="14">
    <source>
        <dbReference type="ARBA" id="ARBA00029326"/>
    </source>
</evidence>
<evidence type="ECO:0000256" key="3">
    <source>
        <dbReference type="ARBA" id="ARBA00012958"/>
    </source>
</evidence>
<dbReference type="SUPFAM" id="SSF55060">
    <property type="entry name" value="GHMP Kinase, C-terminal domain"/>
    <property type="match status" value="1"/>
</dbReference>
<evidence type="ECO:0000313" key="17">
    <source>
        <dbReference type="EMBL" id="KAK7729181.1"/>
    </source>
</evidence>
<evidence type="ECO:0000256" key="11">
    <source>
        <dbReference type="ARBA" id="ARBA00023098"/>
    </source>
</evidence>
<proteinExistence type="inferred from homology"/>
<dbReference type="InterPro" id="IPR035102">
    <property type="entry name" value="Phosphomevalonate_kinase"/>
</dbReference>
<dbReference type="Proteomes" id="UP001430848">
    <property type="component" value="Unassembled WGS sequence"/>
</dbReference>
<evidence type="ECO:0000256" key="7">
    <source>
        <dbReference type="ARBA" id="ARBA00022777"/>
    </source>
</evidence>
<evidence type="ECO:0000256" key="4">
    <source>
        <dbReference type="ARBA" id="ARBA00022516"/>
    </source>
</evidence>
<evidence type="ECO:0000313" key="18">
    <source>
        <dbReference type="Proteomes" id="UP001430848"/>
    </source>
</evidence>
<dbReference type="InterPro" id="IPR014721">
    <property type="entry name" value="Ribsml_uS5_D2-typ_fold_subgr"/>
</dbReference>
<evidence type="ECO:0000256" key="5">
    <source>
        <dbReference type="ARBA" id="ARBA00022679"/>
    </source>
</evidence>
<sequence>MTVQSENPTTAVSAPGKVLLAGGYLVTDRDYTGLVFGLDARINVVARGIPTSKGVQLTEIVVESPQFVGGIWRYGYHLAPEDGGITVTQLQVGSSYQPNPFIETTLTYVLTYISRVAHQRPSHSIRSARLTILADSDYYSASSSSSTASTASPSSNRFIPFGTSLKDAKKTGLGSSAALVTSLTAALLSHYLDPIHFDLSTDKGRTVLHNLAQAAHCRAQGKIGSGFDVAAAVHGSCLYRRFSPSVLDSVPQPGQPHFGTRLEEAIRGTKWDTEIHKDKVSLPHGVAMRMVDVECGSQTVGMVKAVNAWRAADPEGSKALWDELQGRNESLARVLADGRVDDLPAALAASRELVRAMGSRSDVPIEPESQTELIDALSAVEGVYGGVVPGAGGFDAVSLLVKDDEETVARLERFLEEWSAKKKDSKVKLLGVKGELEGVRVEKLREFDGWLS</sequence>
<dbReference type="InterPro" id="IPR016005">
    <property type="entry name" value="Erg8"/>
</dbReference>
<dbReference type="Gene3D" id="3.30.70.890">
    <property type="entry name" value="GHMP kinase, C-terminal domain"/>
    <property type="match status" value="1"/>
</dbReference>
<keyword evidence="13 15" id="KW-0753">Steroid metabolism</keyword>
<keyword evidence="18" id="KW-1185">Reference proteome</keyword>
<dbReference type="SUPFAM" id="SSF54211">
    <property type="entry name" value="Ribosomal protein S5 domain 2-like"/>
    <property type="match status" value="1"/>
</dbReference>
<keyword evidence="12" id="KW-1207">Sterol metabolism</keyword>
<dbReference type="Gene3D" id="3.30.230.10">
    <property type="match status" value="1"/>
</dbReference>
<evidence type="ECO:0000259" key="16">
    <source>
        <dbReference type="Pfam" id="PF00288"/>
    </source>
</evidence>
<evidence type="ECO:0000256" key="1">
    <source>
        <dbReference type="ARBA" id="ARBA00005017"/>
    </source>
</evidence>
<feature type="domain" description="GHMP kinase N-terminal" evidence="16">
    <location>
        <begin position="170"/>
        <end position="235"/>
    </location>
</feature>
<keyword evidence="6" id="KW-0547">Nucleotide-binding</keyword>
<evidence type="ECO:0000256" key="8">
    <source>
        <dbReference type="ARBA" id="ARBA00022840"/>
    </source>
</evidence>
<evidence type="ECO:0000256" key="6">
    <source>
        <dbReference type="ARBA" id="ARBA00022741"/>
    </source>
</evidence>
<dbReference type="InterPro" id="IPR036554">
    <property type="entry name" value="GHMP_kinase_C_sf"/>
</dbReference>
<comment type="caution">
    <text evidence="17">The sequence shown here is derived from an EMBL/GenBank/DDBJ whole genome shotgun (WGS) entry which is preliminary data.</text>
</comment>
<dbReference type="Pfam" id="PF00288">
    <property type="entry name" value="GHMP_kinases_N"/>
    <property type="match status" value="1"/>
</dbReference>
<keyword evidence="9 15" id="KW-0752">Steroid biosynthesis</keyword>
<evidence type="ECO:0000256" key="2">
    <source>
        <dbReference type="ARBA" id="ARBA00006495"/>
    </source>
</evidence>
<dbReference type="GO" id="GO:0016301">
    <property type="term" value="F:kinase activity"/>
    <property type="evidence" value="ECO:0007669"/>
    <property type="project" value="UniProtKB-KW"/>
</dbReference>
<dbReference type="InterPro" id="IPR006204">
    <property type="entry name" value="GHMP_kinase_N_dom"/>
</dbReference>
<protein>
    <recommendedName>
        <fullName evidence="3 15">Phosphomevalonate kinase</fullName>
        <ecNumber evidence="3 15">2.7.4.2</ecNumber>
    </recommendedName>
</protein>
<dbReference type="InterPro" id="IPR020568">
    <property type="entry name" value="Ribosomal_Su5_D2-typ_SF"/>
</dbReference>
<comment type="similarity">
    <text evidence="2 15">Belongs to the GHMP kinase family. Mevalonate kinase subfamily.</text>
</comment>
<evidence type="ECO:0000256" key="12">
    <source>
        <dbReference type="ARBA" id="ARBA00023166"/>
    </source>
</evidence>